<organism evidence="1 2">
    <name type="scientific">Acaulospora colombiana</name>
    <dbReference type="NCBI Taxonomy" id="27376"/>
    <lineage>
        <taxon>Eukaryota</taxon>
        <taxon>Fungi</taxon>
        <taxon>Fungi incertae sedis</taxon>
        <taxon>Mucoromycota</taxon>
        <taxon>Glomeromycotina</taxon>
        <taxon>Glomeromycetes</taxon>
        <taxon>Diversisporales</taxon>
        <taxon>Acaulosporaceae</taxon>
        <taxon>Acaulospora</taxon>
    </lineage>
</organism>
<comment type="caution">
    <text evidence="1">The sequence shown here is derived from an EMBL/GenBank/DDBJ whole genome shotgun (WGS) entry which is preliminary data.</text>
</comment>
<reference evidence="1" key="1">
    <citation type="submission" date="2021-06" db="EMBL/GenBank/DDBJ databases">
        <authorList>
            <person name="Kallberg Y."/>
            <person name="Tangrot J."/>
            <person name="Rosling A."/>
        </authorList>
    </citation>
    <scope>NUCLEOTIDE SEQUENCE</scope>
    <source>
        <strain evidence="1">CL356</strain>
    </source>
</reference>
<feature type="non-terminal residue" evidence="1">
    <location>
        <position position="62"/>
    </location>
</feature>
<name>A0ACA9Q976_9GLOM</name>
<gene>
    <name evidence="1" type="ORF">ACOLOM_LOCUS11894</name>
</gene>
<dbReference type="Proteomes" id="UP000789525">
    <property type="component" value="Unassembled WGS sequence"/>
</dbReference>
<feature type="non-terminal residue" evidence="1">
    <location>
        <position position="1"/>
    </location>
</feature>
<keyword evidence="2" id="KW-1185">Reference proteome</keyword>
<protein>
    <submittedName>
        <fullName evidence="1">15085_t:CDS:1</fullName>
    </submittedName>
</protein>
<evidence type="ECO:0000313" key="1">
    <source>
        <dbReference type="EMBL" id="CAG8735529.1"/>
    </source>
</evidence>
<dbReference type="EMBL" id="CAJVPT010045064">
    <property type="protein sequence ID" value="CAG8735529.1"/>
    <property type="molecule type" value="Genomic_DNA"/>
</dbReference>
<accession>A0ACA9Q976</accession>
<proteinExistence type="predicted"/>
<sequence>LPEYFDRKASDCDIIRFLNECNLEPYTKKIDYYLKSLLVIANTEDGQRRLKAQELLDLYKQE</sequence>
<evidence type="ECO:0000313" key="2">
    <source>
        <dbReference type="Proteomes" id="UP000789525"/>
    </source>
</evidence>